<evidence type="ECO:0000313" key="3">
    <source>
        <dbReference type="EMBL" id="CRZ07802.1"/>
    </source>
</evidence>
<keyword evidence="2" id="KW-0812">Transmembrane</keyword>
<protein>
    <submittedName>
        <fullName evidence="3">Uncharacterized protein</fullName>
    </submittedName>
</protein>
<evidence type="ECO:0000256" key="2">
    <source>
        <dbReference type="SAM" id="Phobius"/>
    </source>
</evidence>
<reference evidence="3" key="1">
    <citation type="submission" date="2015-04" db="EMBL/GenBank/DDBJ databases">
        <title>The genome sequence of the plant pathogenic Rhizarian Plasmodiophora brassicae reveals insights in its biotrophic life cycle and the origin of chitin synthesis.</title>
        <authorList>
            <person name="Schwelm A."/>
            <person name="Fogelqvist J."/>
            <person name="Knaust A."/>
            <person name="Julke S."/>
            <person name="Lilja T."/>
            <person name="Dhandapani V."/>
            <person name="Bonilla-Rosso G."/>
            <person name="Karlsson M."/>
            <person name="Shevchenko A."/>
            <person name="Choi S.R."/>
            <person name="Kim H.G."/>
            <person name="Park J.Y."/>
            <person name="Lim Y.P."/>
            <person name="Ludwig-Muller J."/>
            <person name="Dixelius C."/>
        </authorList>
    </citation>
    <scope>NUCLEOTIDE SEQUENCE</scope>
    <source>
        <tissue evidence="3">Potato root galls</tissue>
    </source>
</reference>
<accession>A0A0H5R1K7</accession>
<dbReference type="PANTHER" id="PTHR28624:SF1">
    <property type="entry name" value="MITOCHONDRIAL POTASSIUM CHANNEL"/>
    <property type="match status" value="1"/>
</dbReference>
<sequence>SALFLTPNGMALSSIASELATLGKTLAQQVSKSRMMQIYGEVSGMNRLNSAQNSIQQSRSGLINYRRSIEAAEKSMESVRSQLSTLREQIDCLPRTDLRYPKLVQEEHMLLRQEQSCIAEITVAQSKERQQFEKLLSALEYANTIDVDRSKYFNVLATVIGAMIGAIGSSISASSRQEKIHKRLESIESAFDRLAVATAPVITVQHPLIAVQSQIEHQNQIPDVPKEKSLETVVLRDGVIDDRHDMEAHQAKVDRRLHDIKIFSTIAAISSICTFLFTIFKPGN</sequence>
<dbReference type="EMBL" id="HACM01007360">
    <property type="protein sequence ID" value="CRZ07802.1"/>
    <property type="molecule type" value="Transcribed_RNA"/>
</dbReference>
<proteinExistence type="predicted"/>
<dbReference type="InterPro" id="IPR037660">
    <property type="entry name" value="CCDC51"/>
</dbReference>
<keyword evidence="2" id="KW-1133">Transmembrane helix</keyword>
<dbReference type="AlphaFoldDB" id="A0A0H5R1K7"/>
<organism evidence="3">
    <name type="scientific">Spongospora subterranea</name>
    <dbReference type="NCBI Taxonomy" id="70186"/>
    <lineage>
        <taxon>Eukaryota</taxon>
        <taxon>Sar</taxon>
        <taxon>Rhizaria</taxon>
        <taxon>Endomyxa</taxon>
        <taxon>Phytomyxea</taxon>
        <taxon>Plasmodiophorida</taxon>
        <taxon>Plasmodiophoridae</taxon>
        <taxon>Spongospora</taxon>
    </lineage>
</organism>
<feature type="transmembrane region" description="Helical" evidence="2">
    <location>
        <begin position="152"/>
        <end position="173"/>
    </location>
</feature>
<feature type="non-terminal residue" evidence="3">
    <location>
        <position position="1"/>
    </location>
</feature>
<dbReference type="PANTHER" id="PTHR28624">
    <property type="entry name" value="COILED-COIL DOMAIN-CONTAINING PROTEIN 51"/>
    <property type="match status" value="1"/>
</dbReference>
<feature type="coiled-coil region" evidence="1">
    <location>
        <begin position="62"/>
        <end position="89"/>
    </location>
</feature>
<keyword evidence="2" id="KW-0472">Membrane</keyword>
<name>A0A0H5R1K7_9EUKA</name>
<keyword evidence="1" id="KW-0175">Coiled coil</keyword>
<feature type="transmembrane region" description="Helical" evidence="2">
    <location>
        <begin position="262"/>
        <end position="280"/>
    </location>
</feature>
<evidence type="ECO:0000256" key="1">
    <source>
        <dbReference type="SAM" id="Coils"/>
    </source>
</evidence>